<dbReference type="Proteomes" id="UP000182624">
    <property type="component" value="Unassembled WGS sequence"/>
</dbReference>
<dbReference type="EMBL" id="FOXO01000047">
    <property type="protein sequence ID" value="SFQ43884.1"/>
    <property type="molecule type" value="Genomic_DNA"/>
</dbReference>
<reference evidence="2" key="1">
    <citation type="submission" date="2016-10" db="EMBL/GenBank/DDBJ databases">
        <authorList>
            <person name="Varghese N."/>
            <person name="Submissions S."/>
        </authorList>
    </citation>
    <scope>NUCLEOTIDE SEQUENCE [LARGE SCALE GENOMIC DNA]</scope>
    <source>
        <strain evidence="2">P18</strain>
    </source>
</reference>
<proteinExistence type="predicted"/>
<sequence>MNLISDRQRFLQDELNIYEKTTQMNETERNALHEWVAAGNSVHENTCNAEDGHGNYIDFLDVYREEQDIRDTLSALSDEEKEEYLAELRGEDTIKSLKKRLDELLYKTDVYEKVLQKHNLIEEAETLMEEGHALSRAFDEWAEAEMGKLPEGELSWLK</sequence>
<evidence type="ECO:0000313" key="2">
    <source>
        <dbReference type="Proteomes" id="UP000182624"/>
    </source>
</evidence>
<protein>
    <submittedName>
        <fullName evidence="1">Uncharacterized protein</fullName>
    </submittedName>
</protein>
<dbReference type="RefSeq" id="WP_074891934.1">
    <property type="nucleotide sequence ID" value="NZ_FOXO01000047.1"/>
</dbReference>
<evidence type="ECO:0000313" key="1">
    <source>
        <dbReference type="EMBL" id="SFQ43884.1"/>
    </source>
</evidence>
<dbReference type="AlphaFoldDB" id="A0A1I5YI18"/>
<keyword evidence="2" id="KW-1185">Reference proteome</keyword>
<gene>
    <name evidence="1" type="ORF">SAMN04487928_14711</name>
</gene>
<organism evidence="1 2">
    <name type="scientific">Butyrivibrio proteoclasticus</name>
    <dbReference type="NCBI Taxonomy" id="43305"/>
    <lineage>
        <taxon>Bacteria</taxon>
        <taxon>Bacillati</taxon>
        <taxon>Bacillota</taxon>
        <taxon>Clostridia</taxon>
        <taxon>Lachnospirales</taxon>
        <taxon>Lachnospiraceae</taxon>
        <taxon>Butyrivibrio</taxon>
    </lineage>
</organism>
<name>A0A1I5YI18_9FIRM</name>
<dbReference type="OrthoDB" id="2002916at2"/>
<accession>A0A1I5YI18</accession>